<evidence type="ECO:0000313" key="2">
    <source>
        <dbReference type="Proteomes" id="UP000688137"/>
    </source>
</evidence>
<proteinExistence type="predicted"/>
<gene>
    <name evidence="1" type="ORF">PPRIM_AZ9-3.1.T0400160</name>
</gene>
<accession>A0A8S1LHB1</accession>
<reference evidence="1" key="1">
    <citation type="submission" date="2021-01" db="EMBL/GenBank/DDBJ databases">
        <authorList>
            <consortium name="Genoscope - CEA"/>
            <person name="William W."/>
        </authorList>
    </citation>
    <scope>NUCLEOTIDE SEQUENCE</scope>
</reference>
<protein>
    <submittedName>
        <fullName evidence="1">Uncharacterized protein</fullName>
    </submittedName>
</protein>
<comment type="caution">
    <text evidence="1">The sequence shown here is derived from an EMBL/GenBank/DDBJ whole genome shotgun (WGS) entry which is preliminary data.</text>
</comment>
<keyword evidence="2" id="KW-1185">Reference proteome</keyword>
<name>A0A8S1LHB1_PARPR</name>
<evidence type="ECO:0000313" key="1">
    <source>
        <dbReference type="EMBL" id="CAD8067197.1"/>
    </source>
</evidence>
<dbReference type="Proteomes" id="UP000688137">
    <property type="component" value="Unassembled WGS sequence"/>
</dbReference>
<dbReference type="EMBL" id="CAJJDM010000039">
    <property type="protein sequence ID" value="CAD8067197.1"/>
    <property type="molecule type" value="Genomic_DNA"/>
</dbReference>
<sequence>MPVAPPEIQFVSNEYQFMENWSLPINFYGCLRIVYVQLSPFNTMMCLIYKKPLDFAKRHET</sequence>
<organism evidence="1 2">
    <name type="scientific">Paramecium primaurelia</name>
    <dbReference type="NCBI Taxonomy" id="5886"/>
    <lineage>
        <taxon>Eukaryota</taxon>
        <taxon>Sar</taxon>
        <taxon>Alveolata</taxon>
        <taxon>Ciliophora</taxon>
        <taxon>Intramacronucleata</taxon>
        <taxon>Oligohymenophorea</taxon>
        <taxon>Peniculida</taxon>
        <taxon>Parameciidae</taxon>
        <taxon>Paramecium</taxon>
    </lineage>
</organism>
<dbReference type="AlphaFoldDB" id="A0A8S1LHB1"/>